<reference evidence="3" key="1">
    <citation type="journal article" date="2019" name="Int. J. Syst. Evol. Microbiol.">
        <title>The Global Catalogue of Microorganisms (GCM) 10K type strain sequencing project: providing services to taxonomists for standard genome sequencing and annotation.</title>
        <authorList>
            <consortium name="The Broad Institute Genomics Platform"/>
            <consortium name="The Broad Institute Genome Sequencing Center for Infectious Disease"/>
            <person name="Wu L."/>
            <person name="Ma J."/>
        </authorList>
    </citation>
    <scope>NUCLEOTIDE SEQUENCE [LARGE SCALE GENOMIC DNA]</scope>
    <source>
        <strain evidence="3">JCM 17225</strain>
    </source>
</reference>
<comment type="caution">
    <text evidence="2">The sequence shown here is derived from an EMBL/GenBank/DDBJ whole genome shotgun (WGS) entry which is preliminary data.</text>
</comment>
<protein>
    <recommendedName>
        <fullName evidence="4">Lipoprotein</fullName>
    </recommendedName>
</protein>
<dbReference type="Proteomes" id="UP001501469">
    <property type="component" value="Unassembled WGS sequence"/>
</dbReference>
<evidence type="ECO:0000313" key="2">
    <source>
        <dbReference type="EMBL" id="GAA4031856.1"/>
    </source>
</evidence>
<proteinExistence type="predicted"/>
<dbReference type="EMBL" id="BAABDK010000012">
    <property type="protein sequence ID" value="GAA4031856.1"/>
    <property type="molecule type" value="Genomic_DNA"/>
</dbReference>
<keyword evidence="3" id="KW-1185">Reference proteome</keyword>
<dbReference type="RefSeq" id="WP_345052395.1">
    <property type="nucleotide sequence ID" value="NZ_BAABDK010000012.1"/>
</dbReference>
<dbReference type="Pfam" id="PF19765">
    <property type="entry name" value="DUF6252"/>
    <property type="match status" value="1"/>
</dbReference>
<dbReference type="InterPro" id="IPR046219">
    <property type="entry name" value="DUF6252"/>
</dbReference>
<name>A0ABP7TVY6_9BACT</name>
<gene>
    <name evidence="2" type="ORF">GCM10022409_15140</name>
</gene>
<organism evidence="2 3">
    <name type="scientific">Hymenobacter glaciei</name>
    <dbReference type="NCBI Taxonomy" id="877209"/>
    <lineage>
        <taxon>Bacteria</taxon>
        <taxon>Pseudomonadati</taxon>
        <taxon>Bacteroidota</taxon>
        <taxon>Cytophagia</taxon>
        <taxon>Cytophagales</taxon>
        <taxon>Hymenobacteraceae</taxon>
        <taxon>Hymenobacter</taxon>
    </lineage>
</organism>
<evidence type="ECO:0000313" key="3">
    <source>
        <dbReference type="Proteomes" id="UP001501469"/>
    </source>
</evidence>
<feature type="region of interest" description="Disordered" evidence="1">
    <location>
        <begin position="19"/>
        <end position="45"/>
    </location>
</feature>
<evidence type="ECO:0008006" key="4">
    <source>
        <dbReference type="Google" id="ProtNLM"/>
    </source>
</evidence>
<feature type="compositionally biased region" description="Pro residues" evidence="1">
    <location>
        <begin position="24"/>
        <end position="33"/>
    </location>
</feature>
<sequence>MNKLVPLLALALLTQATGCKTKDPAPPQPPPSPLSQLPPETQTGQRTFGCLVNGQAWTPAGSPLGGPLLSAAYSNDRLGVSANRVIPVNNISSFQRIGFSFEGIQNVGTYALTDSLTKVGSYEDFENSCKTYTSKAQVGTLVITRLDPIARIVSGRFSFTLEKAGCGRVVVTDGRFDCPF</sequence>
<accession>A0ABP7TVY6</accession>
<evidence type="ECO:0000256" key="1">
    <source>
        <dbReference type="SAM" id="MobiDB-lite"/>
    </source>
</evidence>